<comment type="caution">
    <text evidence="9">The sequence shown here is derived from an EMBL/GenBank/DDBJ whole genome shotgun (WGS) entry which is preliminary data.</text>
</comment>
<dbReference type="InterPro" id="IPR011012">
    <property type="entry name" value="Longin-like_dom_sf"/>
</dbReference>
<comment type="similarity">
    <text evidence="6">Belongs to the TRAPP small subunits family. TRAPPC4 subfamily.</text>
</comment>
<dbReference type="Proteomes" id="UP001444661">
    <property type="component" value="Unassembled WGS sequence"/>
</dbReference>
<evidence type="ECO:0000256" key="3">
    <source>
        <dbReference type="ARBA" id="ARBA00022824"/>
    </source>
</evidence>
<evidence type="ECO:0000313" key="10">
    <source>
        <dbReference type="Proteomes" id="UP001444661"/>
    </source>
</evidence>
<keyword evidence="5 7" id="KW-0333">Golgi apparatus</keyword>
<sequence length="221" mass="24298">MSSGPCRKAGLGWSNWKKKPELRRAGETSVENGLPKWAVIALLIINKAGGLIYNRTFGEGLNQLNSNDYLVLAGTFHGVHAITARLNPLREHQAAHFYAQQQQQQYSASGSLGGASSSGGGGGGGGGQGGPLPSRPEPPSGLEVMETENFRLQCFNTQTGTKFLLFTDTMQANVDVAMRKVYELYADYVMKNPFYQLEMPVRCDMFDRKLNSYIREINNSR</sequence>
<keyword evidence="10" id="KW-1185">Reference proteome</keyword>
<protein>
    <recommendedName>
        <fullName evidence="7">Trafficking protein particle complex subunit</fullName>
    </recommendedName>
</protein>
<evidence type="ECO:0000256" key="1">
    <source>
        <dbReference type="ARBA" id="ARBA00004555"/>
    </source>
</evidence>
<dbReference type="SMART" id="SM01399">
    <property type="entry name" value="Sybindin"/>
    <property type="match status" value="1"/>
</dbReference>
<comment type="subunit">
    <text evidence="7">Part of the multisubunit transport protein particle (TRAPP) complex.</text>
</comment>
<evidence type="ECO:0000256" key="7">
    <source>
        <dbReference type="RuleBase" id="RU366065"/>
    </source>
</evidence>
<reference evidence="9 10" key="1">
    <citation type="submission" date="2023-01" db="EMBL/GenBank/DDBJ databases">
        <title>Analysis of 21 Apiospora genomes using comparative genomics revels a genus with tremendous synthesis potential of carbohydrate active enzymes and secondary metabolites.</title>
        <authorList>
            <person name="Sorensen T."/>
        </authorList>
    </citation>
    <scope>NUCLEOTIDE SEQUENCE [LARGE SCALE GENOMIC DNA]</scope>
    <source>
        <strain evidence="9 10">CBS 33761</strain>
    </source>
</reference>
<dbReference type="PANTHER" id="PTHR23249:SF15">
    <property type="entry name" value="TRAFFICKING PROTEIN PARTICLE COMPLEX SUBUNIT 4"/>
    <property type="match status" value="1"/>
</dbReference>
<proteinExistence type="inferred from homology"/>
<dbReference type="Gene3D" id="3.30.450.70">
    <property type="match status" value="1"/>
</dbReference>
<evidence type="ECO:0000256" key="6">
    <source>
        <dbReference type="ARBA" id="ARBA00038179"/>
    </source>
</evidence>
<evidence type="ECO:0000256" key="2">
    <source>
        <dbReference type="ARBA" id="ARBA00022448"/>
    </source>
</evidence>
<dbReference type="SUPFAM" id="SSF64356">
    <property type="entry name" value="SNARE-like"/>
    <property type="match status" value="1"/>
</dbReference>
<comment type="subcellular location">
    <subcellularLocation>
        <location evidence="7">Endoplasmic reticulum</location>
    </subcellularLocation>
    <subcellularLocation>
        <location evidence="7">Golgi apparatus</location>
        <location evidence="7">cis-Golgi network</location>
    </subcellularLocation>
    <subcellularLocation>
        <location evidence="1">Golgi apparatus</location>
    </subcellularLocation>
</comment>
<keyword evidence="4 7" id="KW-0931">ER-Golgi transport</keyword>
<organism evidence="9 10">
    <name type="scientific">Apiospora rasikravindrae</name>
    <dbReference type="NCBI Taxonomy" id="990691"/>
    <lineage>
        <taxon>Eukaryota</taxon>
        <taxon>Fungi</taxon>
        <taxon>Dikarya</taxon>
        <taxon>Ascomycota</taxon>
        <taxon>Pezizomycotina</taxon>
        <taxon>Sordariomycetes</taxon>
        <taxon>Xylariomycetidae</taxon>
        <taxon>Amphisphaeriales</taxon>
        <taxon>Apiosporaceae</taxon>
        <taxon>Apiospora</taxon>
    </lineage>
</organism>
<dbReference type="PANTHER" id="PTHR23249">
    <property type="entry name" value="TRAFFICKING PROTEIN PARTICLE COMPLEX SUBUNIT"/>
    <property type="match status" value="1"/>
</dbReference>
<accession>A0ABR1UEZ5</accession>
<dbReference type="EMBL" id="JAQQWK010000001">
    <property type="protein sequence ID" value="KAK8056691.1"/>
    <property type="molecule type" value="Genomic_DNA"/>
</dbReference>
<dbReference type="CDD" id="cd14856">
    <property type="entry name" value="TRAPPC4_synbindin"/>
    <property type="match status" value="1"/>
</dbReference>
<evidence type="ECO:0000313" key="9">
    <source>
        <dbReference type="EMBL" id="KAK8056691.1"/>
    </source>
</evidence>
<evidence type="ECO:0000256" key="8">
    <source>
        <dbReference type="SAM" id="MobiDB-lite"/>
    </source>
</evidence>
<dbReference type="InterPro" id="IPR007233">
    <property type="entry name" value="TRAPPC"/>
</dbReference>
<feature type="compositionally biased region" description="Gly residues" evidence="8">
    <location>
        <begin position="111"/>
        <end position="130"/>
    </location>
</feature>
<dbReference type="Pfam" id="PF04099">
    <property type="entry name" value="Sybindin"/>
    <property type="match status" value="1"/>
</dbReference>
<evidence type="ECO:0000256" key="5">
    <source>
        <dbReference type="ARBA" id="ARBA00023034"/>
    </source>
</evidence>
<gene>
    <name evidence="9" type="ORF">PG993_001918</name>
</gene>
<keyword evidence="2 7" id="KW-0813">Transport</keyword>
<feature type="region of interest" description="Disordered" evidence="8">
    <location>
        <begin position="109"/>
        <end position="142"/>
    </location>
</feature>
<name>A0ABR1UEZ5_9PEZI</name>
<evidence type="ECO:0000256" key="4">
    <source>
        <dbReference type="ARBA" id="ARBA00022892"/>
    </source>
</evidence>
<keyword evidence="3 7" id="KW-0256">Endoplasmic reticulum</keyword>